<evidence type="ECO:0000313" key="1">
    <source>
        <dbReference type="EMBL" id="MBB2928373.1"/>
    </source>
</evidence>
<proteinExistence type="predicted"/>
<dbReference type="RefSeq" id="WP_110384515.1">
    <property type="nucleotide sequence ID" value="NZ_JACHVZ010000007.1"/>
</dbReference>
<accession>A0ABR6FLR6</accession>
<keyword evidence="2" id="KW-1185">Reference proteome</keyword>
<dbReference type="EMBL" id="JACHVZ010000007">
    <property type="protein sequence ID" value="MBB2928373.1"/>
    <property type="molecule type" value="Genomic_DNA"/>
</dbReference>
<sequence>MKLVLTVEVPSIVAVELGRYRRVTYVPGDCELNSRVRAVRRIVRADGTLESERVEVEVFVPEERRRAVEAPRSAWITPEYLRCKALVSKNRKSLAAFLDSGDRELTLAEES</sequence>
<organism evidence="1 2">
    <name type="scientific">Paraburkholderia silvatlantica</name>
    <dbReference type="NCBI Taxonomy" id="321895"/>
    <lineage>
        <taxon>Bacteria</taxon>
        <taxon>Pseudomonadati</taxon>
        <taxon>Pseudomonadota</taxon>
        <taxon>Betaproteobacteria</taxon>
        <taxon>Burkholderiales</taxon>
        <taxon>Burkholderiaceae</taxon>
        <taxon>Paraburkholderia</taxon>
    </lineage>
</organism>
<name>A0ABR6FLR6_9BURK</name>
<comment type="caution">
    <text evidence="1">The sequence shown here is derived from an EMBL/GenBank/DDBJ whole genome shotgun (WGS) entry which is preliminary data.</text>
</comment>
<evidence type="ECO:0000313" key="2">
    <source>
        <dbReference type="Proteomes" id="UP000533533"/>
    </source>
</evidence>
<reference evidence="1 2" key="1">
    <citation type="submission" date="2020-08" db="EMBL/GenBank/DDBJ databases">
        <title>Genomic Encyclopedia of Type Strains, Phase IV (KMG-V): Genome sequencing to study the core and pangenomes of soil and plant-associated prokaryotes.</title>
        <authorList>
            <person name="Whitman W."/>
        </authorList>
    </citation>
    <scope>NUCLEOTIDE SEQUENCE [LARGE SCALE GENOMIC DNA]</scope>
    <source>
        <strain evidence="1 2">SRMrh-85</strain>
    </source>
</reference>
<gene>
    <name evidence="1" type="ORF">FHX59_002795</name>
</gene>
<protein>
    <submittedName>
        <fullName evidence="1">Uncharacterized protein</fullName>
    </submittedName>
</protein>
<dbReference type="Proteomes" id="UP000533533">
    <property type="component" value="Unassembled WGS sequence"/>
</dbReference>